<proteinExistence type="predicted"/>
<reference evidence="6 7" key="1">
    <citation type="journal article" date="2018" name="Nat. Genet.">
        <title>Extensive intraspecific gene order and gene structural variations between Mo17 and other maize genomes.</title>
        <authorList>
            <person name="Sun S."/>
            <person name="Zhou Y."/>
            <person name="Chen J."/>
            <person name="Shi J."/>
            <person name="Zhao H."/>
            <person name="Zhao H."/>
            <person name="Song W."/>
            <person name="Zhang M."/>
            <person name="Cui Y."/>
            <person name="Dong X."/>
            <person name="Liu H."/>
            <person name="Ma X."/>
            <person name="Jiao Y."/>
            <person name="Wang B."/>
            <person name="Wei X."/>
            <person name="Stein J.C."/>
            <person name="Glaubitz J.C."/>
            <person name="Lu F."/>
            <person name="Yu G."/>
            <person name="Liang C."/>
            <person name="Fengler K."/>
            <person name="Li B."/>
            <person name="Rafalski A."/>
            <person name="Schnable P.S."/>
            <person name="Ware D.H."/>
            <person name="Buckler E.S."/>
            <person name="Lai J."/>
        </authorList>
    </citation>
    <scope>NUCLEOTIDE SEQUENCE [LARGE SCALE GENOMIC DNA]</scope>
    <source>
        <strain evidence="7">cv. Missouri 17</strain>
        <tissue evidence="6">Seedling</tissue>
    </source>
</reference>
<dbReference type="GO" id="GO:0016567">
    <property type="term" value="P:protein ubiquitination"/>
    <property type="evidence" value="ECO:0007669"/>
    <property type="project" value="UniProtKB-UniPathway"/>
</dbReference>
<dbReference type="ExpressionAtlas" id="A0A3L6FPW8">
    <property type="expression patterns" value="baseline and differential"/>
</dbReference>
<dbReference type="InterPro" id="IPR038920">
    <property type="entry name" value="At3g05675-like"/>
</dbReference>
<gene>
    <name evidence="6" type="primary">PRL1-IFG_0</name>
    <name evidence="6" type="ORF">Zm00014a_031795</name>
</gene>
<dbReference type="AlphaFoldDB" id="A0A3L6FPW8"/>
<evidence type="ECO:0000256" key="1">
    <source>
        <dbReference type="ARBA" id="ARBA00002668"/>
    </source>
</evidence>
<dbReference type="EMBL" id="NCVQ01000004">
    <property type="protein sequence ID" value="PWZ34391.1"/>
    <property type="molecule type" value="Genomic_DNA"/>
</dbReference>
<feature type="domain" description="At3g05675-like ankyrin-like" evidence="5">
    <location>
        <begin position="262"/>
        <end position="513"/>
    </location>
</feature>
<comment type="caution">
    <text evidence="6">The sequence shown here is derived from an EMBL/GenBank/DDBJ whole genome shotgun (WGS) entry which is preliminary data.</text>
</comment>
<dbReference type="PANTHER" id="PTHR31060">
    <property type="entry name" value="OSJNBA0011J08.25 PROTEIN-RELATED"/>
    <property type="match status" value="1"/>
</dbReference>
<comment type="pathway">
    <text evidence="2">Protein modification; protein ubiquitination.</text>
</comment>
<protein>
    <submittedName>
        <fullName evidence="6">BTB/POZ domain-containing protein</fullName>
    </submittedName>
</protein>
<keyword evidence="3" id="KW-0833">Ubl conjugation pathway</keyword>
<name>A0A3L6FPW8_MAIZE</name>
<evidence type="ECO:0000259" key="5">
    <source>
        <dbReference type="Pfam" id="PF25553"/>
    </source>
</evidence>
<evidence type="ECO:0000256" key="3">
    <source>
        <dbReference type="ARBA" id="ARBA00022786"/>
    </source>
</evidence>
<comment type="function">
    <text evidence="1">May act as a substrate-specific adapter of an E3 ubiquitin-protein ligase complex (CUL3-RBX1-BTB) which mediates the ubiquitination and subsequent proteasomal degradation of target proteins.</text>
</comment>
<accession>A0A3L6FPW8</accession>
<dbReference type="InterPro" id="IPR058039">
    <property type="entry name" value="At3g05675-like_ankyrin"/>
</dbReference>
<dbReference type="PANTHER" id="PTHR31060:SF9">
    <property type="entry name" value="OS12G0188500 PROTEIN"/>
    <property type="match status" value="1"/>
</dbReference>
<feature type="region of interest" description="Disordered" evidence="4">
    <location>
        <begin position="1"/>
        <end position="81"/>
    </location>
</feature>
<evidence type="ECO:0000256" key="2">
    <source>
        <dbReference type="ARBA" id="ARBA00004906"/>
    </source>
</evidence>
<evidence type="ECO:0000256" key="4">
    <source>
        <dbReference type="SAM" id="MobiDB-lite"/>
    </source>
</evidence>
<sequence length="513" mass="56462">MPTTTSASTTRAAQRRRRSCKGPPPRQPWCCSLGLDPSTVAATATAAGRSPLPAPPHQVAPPLSRRIRSPGRVSPIDDPTLPASVGSSVSVRLSSVTECPPPALLGPPPGAVEKPREILNLRLVDKGVILEVNELERVRGESEVVRKVVGELGGELTVEGMVEVEAFREAVDMMLEDEDEAAAMRRLARGGVARAIDVLEVSLSLVFDRGVKSCVRYLDAVPWSESEEETIKRLMSQHPSYKAALRNLLAARLQPAERPASSAEAELVVELADSITKGTNNNARKELRNLVNGILSKSSVYVKQGDKELNRRSIYRICHSCLNSLARLLGEESPEPDQTSLPSVGRGGVPVPPPETETESIYRLVEDINWLLQILIDRQMGEEFVELWADQTSLSGVHGRASPMVRHELSRISATVFIAMGSGRLQCAGARRFGVFQAWFRPMLADFGWLRRYPKGLNVTALEEGIGQALLTLTLEQQQALFLEWFGAFGSHGRECPDLMRAFQVWWRRSFVR</sequence>
<dbReference type="UniPathway" id="UPA00143"/>
<dbReference type="Pfam" id="PF25553">
    <property type="entry name" value="BTB-POZ_ANK-like"/>
    <property type="match status" value="1"/>
</dbReference>
<feature type="compositionally biased region" description="Low complexity" evidence="4">
    <location>
        <begin position="1"/>
        <end position="12"/>
    </location>
</feature>
<dbReference type="Proteomes" id="UP000251960">
    <property type="component" value="Chromosome 3"/>
</dbReference>
<feature type="region of interest" description="Disordered" evidence="4">
    <location>
        <begin position="332"/>
        <end position="355"/>
    </location>
</feature>
<evidence type="ECO:0000313" key="6">
    <source>
        <dbReference type="EMBL" id="PWZ34391.1"/>
    </source>
</evidence>
<organism evidence="6 7">
    <name type="scientific">Zea mays</name>
    <name type="common">Maize</name>
    <dbReference type="NCBI Taxonomy" id="4577"/>
    <lineage>
        <taxon>Eukaryota</taxon>
        <taxon>Viridiplantae</taxon>
        <taxon>Streptophyta</taxon>
        <taxon>Embryophyta</taxon>
        <taxon>Tracheophyta</taxon>
        <taxon>Spermatophyta</taxon>
        <taxon>Magnoliopsida</taxon>
        <taxon>Liliopsida</taxon>
        <taxon>Poales</taxon>
        <taxon>Poaceae</taxon>
        <taxon>PACMAD clade</taxon>
        <taxon>Panicoideae</taxon>
        <taxon>Andropogonodae</taxon>
        <taxon>Andropogoneae</taxon>
        <taxon>Tripsacinae</taxon>
        <taxon>Zea</taxon>
    </lineage>
</organism>
<evidence type="ECO:0000313" key="7">
    <source>
        <dbReference type="Proteomes" id="UP000251960"/>
    </source>
</evidence>